<proteinExistence type="predicted"/>
<feature type="non-terminal residue" evidence="1">
    <location>
        <position position="1"/>
    </location>
</feature>
<dbReference type="AlphaFoldDB" id="A0A482VIK7"/>
<accession>A0A482VIK7</accession>
<organism evidence="1 2">
    <name type="scientific">Asbolus verrucosus</name>
    <name type="common">Desert ironclad beetle</name>
    <dbReference type="NCBI Taxonomy" id="1661398"/>
    <lineage>
        <taxon>Eukaryota</taxon>
        <taxon>Metazoa</taxon>
        <taxon>Ecdysozoa</taxon>
        <taxon>Arthropoda</taxon>
        <taxon>Hexapoda</taxon>
        <taxon>Insecta</taxon>
        <taxon>Pterygota</taxon>
        <taxon>Neoptera</taxon>
        <taxon>Endopterygota</taxon>
        <taxon>Coleoptera</taxon>
        <taxon>Polyphaga</taxon>
        <taxon>Cucujiformia</taxon>
        <taxon>Tenebrionidae</taxon>
        <taxon>Pimeliinae</taxon>
        <taxon>Asbolus</taxon>
    </lineage>
</organism>
<protein>
    <submittedName>
        <fullName evidence="1">Uncharacterized protein</fullName>
    </submittedName>
</protein>
<sequence>VVSPGALIRYPPVQHRQGLITTTLGLRFTLSSRHFQGGSMKVKCMASVSPLWRPDRESVVQNLPIKDLREALLL</sequence>
<dbReference type="Proteomes" id="UP000292052">
    <property type="component" value="Unassembled WGS sequence"/>
</dbReference>
<name>A0A482VIK7_ASBVE</name>
<reference evidence="1 2" key="1">
    <citation type="submission" date="2017-03" db="EMBL/GenBank/DDBJ databases">
        <title>Genome of the blue death feigning beetle - Asbolus verrucosus.</title>
        <authorList>
            <person name="Rider S.D."/>
        </authorList>
    </citation>
    <scope>NUCLEOTIDE SEQUENCE [LARGE SCALE GENOMIC DNA]</scope>
    <source>
        <strain evidence="1">Butters</strain>
        <tissue evidence="1">Head and leg muscle</tissue>
    </source>
</reference>
<dbReference type="EMBL" id="QDEB01096137">
    <property type="protein sequence ID" value="RZC32570.1"/>
    <property type="molecule type" value="Genomic_DNA"/>
</dbReference>
<gene>
    <name evidence="1" type="ORF">BDFB_014745</name>
</gene>
<feature type="non-terminal residue" evidence="1">
    <location>
        <position position="74"/>
    </location>
</feature>
<evidence type="ECO:0000313" key="2">
    <source>
        <dbReference type="Proteomes" id="UP000292052"/>
    </source>
</evidence>
<dbReference type="OrthoDB" id="6415662at2759"/>
<comment type="caution">
    <text evidence="1">The sequence shown here is derived from an EMBL/GenBank/DDBJ whole genome shotgun (WGS) entry which is preliminary data.</text>
</comment>
<evidence type="ECO:0000313" key="1">
    <source>
        <dbReference type="EMBL" id="RZC32570.1"/>
    </source>
</evidence>
<keyword evidence="2" id="KW-1185">Reference proteome</keyword>